<evidence type="ECO:0000313" key="1">
    <source>
        <dbReference type="EMBL" id="STS84475.1"/>
    </source>
</evidence>
<name>A0A377TXK3_KLEPN</name>
<dbReference type="Proteomes" id="UP000254938">
    <property type="component" value="Unassembled WGS sequence"/>
</dbReference>
<dbReference type="AlphaFoldDB" id="A0A377TXK3"/>
<evidence type="ECO:0000313" key="2">
    <source>
        <dbReference type="Proteomes" id="UP000254938"/>
    </source>
</evidence>
<dbReference type="EMBL" id="UGKQ01000007">
    <property type="protein sequence ID" value="STS84475.1"/>
    <property type="molecule type" value="Genomic_DNA"/>
</dbReference>
<accession>A0A377TXK3</accession>
<reference evidence="1 2" key="1">
    <citation type="submission" date="2018-06" db="EMBL/GenBank/DDBJ databases">
        <authorList>
            <consortium name="Pathogen Informatics"/>
            <person name="Doyle S."/>
        </authorList>
    </citation>
    <scope>NUCLEOTIDE SEQUENCE [LARGE SCALE GENOMIC DNA]</scope>
    <source>
        <strain evidence="1 2">NCTC9140</strain>
    </source>
</reference>
<protein>
    <submittedName>
        <fullName evidence="1">Chorismate mutase I</fullName>
    </submittedName>
</protein>
<gene>
    <name evidence="1" type="primary">tyrA_3</name>
    <name evidence="1" type="ORF">NCTC9140_06279</name>
</gene>
<proteinExistence type="predicted"/>
<sequence length="35" mass="4042">MVAELTALRDQIDEVDKALLSLLLSVWSWWPKSAR</sequence>
<organism evidence="1 2">
    <name type="scientific">Klebsiella pneumoniae</name>
    <dbReference type="NCBI Taxonomy" id="573"/>
    <lineage>
        <taxon>Bacteria</taxon>
        <taxon>Pseudomonadati</taxon>
        <taxon>Pseudomonadota</taxon>
        <taxon>Gammaproteobacteria</taxon>
        <taxon>Enterobacterales</taxon>
        <taxon>Enterobacteriaceae</taxon>
        <taxon>Klebsiella/Raoultella group</taxon>
        <taxon>Klebsiella</taxon>
        <taxon>Klebsiella pneumoniae complex</taxon>
    </lineage>
</organism>